<dbReference type="Proteomes" id="UP001056012">
    <property type="component" value="Chromosome 4"/>
</dbReference>
<dbReference type="InterPro" id="IPR046529">
    <property type="entry name" value="DUF6594"/>
</dbReference>
<dbReference type="OrthoDB" id="5342093at2759"/>
<feature type="domain" description="DUF6594" evidence="3">
    <location>
        <begin position="38"/>
        <end position="302"/>
    </location>
</feature>
<name>A0A9Q9DTQ4_CURCL</name>
<keyword evidence="2" id="KW-1133">Transmembrane helix</keyword>
<accession>A0A9Q9DTQ4</accession>
<gene>
    <name evidence="4" type="ORF">yc1106_06271</name>
</gene>
<evidence type="ECO:0000256" key="2">
    <source>
        <dbReference type="SAM" id="Phobius"/>
    </source>
</evidence>
<evidence type="ECO:0000259" key="3">
    <source>
        <dbReference type="Pfam" id="PF20237"/>
    </source>
</evidence>
<organism evidence="4 5">
    <name type="scientific">Curvularia clavata</name>
    <dbReference type="NCBI Taxonomy" id="95742"/>
    <lineage>
        <taxon>Eukaryota</taxon>
        <taxon>Fungi</taxon>
        <taxon>Dikarya</taxon>
        <taxon>Ascomycota</taxon>
        <taxon>Pezizomycotina</taxon>
        <taxon>Dothideomycetes</taxon>
        <taxon>Pleosporomycetidae</taxon>
        <taxon>Pleosporales</taxon>
        <taxon>Pleosporineae</taxon>
        <taxon>Pleosporaceae</taxon>
        <taxon>Curvularia</taxon>
    </lineage>
</organism>
<dbReference type="Pfam" id="PF20237">
    <property type="entry name" value="DUF6594"/>
    <property type="match status" value="1"/>
</dbReference>
<dbReference type="EMBL" id="CP089277">
    <property type="protein sequence ID" value="USP78997.1"/>
    <property type="molecule type" value="Genomic_DNA"/>
</dbReference>
<feature type="transmembrane region" description="Helical" evidence="2">
    <location>
        <begin position="262"/>
        <end position="283"/>
    </location>
</feature>
<reference evidence="4" key="1">
    <citation type="submission" date="2021-12" db="EMBL/GenBank/DDBJ databases">
        <title>Curvularia clavata genome.</title>
        <authorList>
            <person name="Cao Y."/>
        </authorList>
    </citation>
    <scope>NUCLEOTIDE SEQUENCE</scope>
    <source>
        <strain evidence="4">Yc1106</strain>
    </source>
</reference>
<keyword evidence="5" id="KW-1185">Reference proteome</keyword>
<proteinExistence type="predicted"/>
<dbReference type="AlphaFoldDB" id="A0A9Q9DTQ4"/>
<feature type="transmembrane region" description="Helical" evidence="2">
    <location>
        <begin position="290"/>
        <end position="309"/>
    </location>
</feature>
<sequence>MTELGDIEAGRANKANSEKANQESNPFTPSWTKHPGGYPMIAERTALKPETAIYRRFDALNARHLLYLQAELSILEKKLHEVEEEDNAKGLGYAVNYQHLLEGHDGRGNIQLGLVKAMHKKLNEYNEALIQVSTLSQLKAPQKFDLTDMQSLLEAKDMGPNWLTGVDQWAWGSYACPENRAPDLIAIHPRLKADGLSGFIAEKAVHLFRFGLGRFTRGDPNLGPKVYHDSTVLNLTSWFTCFLTSILPVCSILLMLNLQSTYTKLGVIAVFNLLVSVCLKLLTDAKRSEAFAITAAFAAVQVVFVGTGGNACAA</sequence>
<dbReference type="PANTHER" id="PTHR34502">
    <property type="entry name" value="DUF6594 DOMAIN-CONTAINING PROTEIN-RELATED"/>
    <property type="match status" value="1"/>
</dbReference>
<protein>
    <recommendedName>
        <fullName evidence="3">DUF6594 domain-containing protein</fullName>
    </recommendedName>
</protein>
<keyword evidence="2" id="KW-0472">Membrane</keyword>
<dbReference type="VEuPathDB" id="FungiDB:yc1106_06271"/>
<evidence type="ECO:0000256" key="1">
    <source>
        <dbReference type="SAM" id="MobiDB-lite"/>
    </source>
</evidence>
<feature type="transmembrane region" description="Helical" evidence="2">
    <location>
        <begin position="235"/>
        <end position="256"/>
    </location>
</feature>
<evidence type="ECO:0000313" key="4">
    <source>
        <dbReference type="EMBL" id="USP78997.1"/>
    </source>
</evidence>
<feature type="compositionally biased region" description="Basic and acidic residues" evidence="1">
    <location>
        <begin position="8"/>
        <end position="21"/>
    </location>
</feature>
<keyword evidence="2" id="KW-0812">Transmembrane</keyword>
<feature type="region of interest" description="Disordered" evidence="1">
    <location>
        <begin position="1"/>
        <end position="36"/>
    </location>
</feature>
<evidence type="ECO:0000313" key="5">
    <source>
        <dbReference type="Proteomes" id="UP001056012"/>
    </source>
</evidence>
<dbReference type="PANTHER" id="PTHR34502:SF5">
    <property type="entry name" value="DUF6594 DOMAIN-CONTAINING PROTEIN"/>
    <property type="match status" value="1"/>
</dbReference>
<feature type="compositionally biased region" description="Polar residues" evidence="1">
    <location>
        <begin position="22"/>
        <end position="31"/>
    </location>
</feature>